<dbReference type="PANTHER" id="PTHR42718">
    <property type="entry name" value="MAJOR FACILITATOR SUPERFAMILY MULTIDRUG TRANSPORTER MFSC"/>
    <property type="match status" value="1"/>
</dbReference>
<evidence type="ECO:0000256" key="1">
    <source>
        <dbReference type="ARBA" id="ARBA00004141"/>
    </source>
</evidence>
<evidence type="ECO:0000313" key="8">
    <source>
        <dbReference type="Proteomes" id="UP000014900"/>
    </source>
</evidence>
<feature type="transmembrane region" description="Helical" evidence="5">
    <location>
        <begin position="230"/>
        <end position="251"/>
    </location>
</feature>
<keyword evidence="3 5" id="KW-1133">Transmembrane helix</keyword>
<protein>
    <submittedName>
        <fullName evidence="7">MFS transporter</fullName>
    </submittedName>
</protein>
<reference evidence="7 8" key="1">
    <citation type="journal article" date="2013" name="Genome Announc.">
        <title>Genome Sequence of Serratia plymuthica Strain S13, an Endophyte with Germination- and Plant-Growth-Promoting Activity from the Flower of Styrian Oil Pumpkin.</title>
        <authorList>
            <person name="Muller H."/>
            <person name="Furnkranz M."/>
            <person name="Grube M."/>
            <person name="Berg G."/>
        </authorList>
    </citation>
    <scope>NUCLEOTIDE SEQUENCE [LARGE SCALE GENOMIC DNA]</scope>
    <source>
        <strain evidence="7">S13</strain>
    </source>
</reference>
<dbReference type="GO" id="GO:0022857">
    <property type="term" value="F:transmembrane transporter activity"/>
    <property type="evidence" value="ECO:0007669"/>
    <property type="project" value="InterPro"/>
</dbReference>
<feature type="transmembrane region" description="Helical" evidence="5">
    <location>
        <begin position="197"/>
        <end position="218"/>
    </location>
</feature>
<sequence length="536" mass="56019">MLMAMQRQRCAAPFMGLSIMCKMKTMTQITSTADRIEIRVWLQLLAACLTGILIPLSFTGPAVVLPSISHSLGGTAVQLSWVVNGYILTYGSAMMAAGSLTDIYGRKRVWLIGLGAFTLLTLMIPYSPSVVGIDILRLAQGLAGAAAFAGAMSSLAQTFHGPVRTRVFSLLGTTFGIGLAFGPLASGWLVVTAGWQWVFIATALIAVVGFVLVLFAAIESRNPHAAGLDWPGAISFTAALTLFTYAILLAPENGWRSLSVAGSLLLSLGVFIGFVLIERRVARPMLDLTLFRSPRFIGVQVLAASPAFFFVVLIVMLPGRFIGIDGQSAFEAGKTMIALAAPLLIVPFIAALLARRFTSGLLSGVGLLLTAAGLAWLGHGLTENSGNGLIVPMLLIGTGIGLPWGLMDAMAVSVVEKERAGMATGIFNAVRVSADGIAIAIAGAVLALLIQGGLLDALSGAAGTHSITEAANRAALGDLDHAAALLPGQRRLTLQIYDQAFRTLLYLLAVGAAGTALLVFMLLGRLHAHDGAAQEK</sequence>
<feature type="transmembrane region" description="Helical" evidence="5">
    <location>
        <begin position="436"/>
        <end position="455"/>
    </location>
</feature>
<feature type="transmembrane region" description="Helical" evidence="5">
    <location>
        <begin position="361"/>
        <end position="378"/>
    </location>
</feature>
<dbReference type="eggNOG" id="COG0477">
    <property type="taxonomic scope" value="Bacteria"/>
</dbReference>
<feature type="transmembrane region" description="Helical" evidence="5">
    <location>
        <begin position="336"/>
        <end position="354"/>
    </location>
</feature>
<dbReference type="Gene3D" id="1.20.1250.20">
    <property type="entry name" value="MFS general substrate transporter like domains"/>
    <property type="match status" value="1"/>
</dbReference>
<gene>
    <name evidence="7" type="ORF">M621_16845</name>
</gene>
<dbReference type="Pfam" id="PF07690">
    <property type="entry name" value="MFS_1"/>
    <property type="match status" value="1"/>
</dbReference>
<feature type="transmembrane region" description="Helical" evidence="5">
    <location>
        <begin position="390"/>
        <end position="415"/>
    </location>
</feature>
<evidence type="ECO:0000256" key="2">
    <source>
        <dbReference type="ARBA" id="ARBA00022692"/>
    </source>
</evidence>
<evidence type="ECO:0000256" key="5">
    <source>
        <dbReference type="SAM" id="Phobius"/>
    </source>
</evidence>
<name>S4YQE5_SERPL</name>
<keyword evidence="2 5" id="KW-0812">Transmembrane</keyword>
<dbReference type="CDD" id="cd17321">
    <property type="entry name" value="MFS_MMR_MDR_like"/>
    <property type="match status" value="1"/>
</dbReference>
<feature type="transmembrane region" description="Helical" evidence="5">
    <location>
        <begin position="297"/>
        <end position="316"/>
    </location>
</feature>
<feature type="transmembrane region" description="Helical" evidence="5">
    <location>
        <begin position="168"/>
        <end position="191"/>
    </location>
</feature>
<dbReference type="PROSITE" id="PS50850">
    <property type="entry name" value="MFS"/>
    <property type="match status" value="1"/>
</dbReference>
<dbReference type="AlphaFoldDB" id="S4YQE5"/>
<dbReference type="GO" id="GO:0016020">
    <property type="term" value="C:membrane"/>
    <property type="evidence" value="ECO:0007669"/>
    <property type="project" value="UniProtKB-SubCell"/>
</dbReference>
<dbReference type="InterPro" id="IPR011701">
    <property type="entry name" value="MFS"/>
</dbReference>
<dbReference type="EMBL" id="CP006566">
    <property type="protein sequence ID" value="AGP45208.1"/>
    <property type="molecule type" value="Genomic_DNA"/>
</dbReference>
<feature type="transmembrane region" description="Helical" evidence="5">
    <location>
        <begin position="504"/>
        <end position="523"/>
    </location>
</feature>
<feature type="transmembrane region" description="Helical" evidence="5">
    <location>
        <begin position="257"/>
        <end position="277"/>
    </location>
</feature>
<feature type="domain" description="Major facilitator superfamily (MFS) profile" evidence="6">
    <location>
        <begin position="43"/>
        <end position="527"/>
    </location>
</feature>
<accession>S4YQE5</accession>
<feature type="transmembrane region" description="Helical" evidence="5">
    <location>
        <begin position="138"/>
        <end position="156"/>
    </location>
</feature>
<dbReference type="PATRIC" id="fig|1348660.3.peg.3317"/>
<keyword evidence="4 5" id="KW-0472">Membrane</keyword>
<evidence type="ECO:0000256" key="3">
    <source>
        <dbReference type="ARBA" id="ARBA00022989"/>
    </source>
</evidence>
<evidence type="ECO:0000259" key="6">
    <source>
        <dbReference type="PROSITE" id="PS50850"/>
    </source>
</evidence>
<dbReference type="Gene3D" id="1.20.1720.10">
    <property type="entry name" value="Multidrug resistance protein D"/>
    <property type="match status" value="1"/>
</dbReference>
<feature type="transmembrane region" description="Helical" evidence="5">
    <location>
        <begin position="109"/>
        <end position="126"/>
    </location>
</feature>
<dbReference type="PANTHER" id="PTHR42718:SF49">
    <property type="entry name" value="EXPORT PROTEIN"/>
    <property type="match status" value="1"/>
</dbReference>
<dbReference type="Proteomes" id="UP000014900">
    <property type="component" value="Chromosome"/>
</dbReference>
<dbReference type="SUPFAM" id="SSF103473">
    <property type="entry name" value="MFS general substrate transporter"/>
    <property type="match status" value="1"/>
</dbReference>
<feature type="transmembrane region" description="Helical" evidence="5">
    <location>
        <begin position="76"/>
        <end position="97"/>
    </location>
</feature>
<dbReference type="HOGENOM" id="CLU_000960_28_2_6"/>
<evidence type="ECO:0000256" key="4">
    <source>
        <dbReference type="ARBA" id="ARBA00023136"/>
    </source>
</evidence>
<evidence type="ECO:0000313" key="7">
    <source>
        <dbReference type="EMBL" id="AGP45208.1"/>
    </source>
</evidence>
<proteinExistence type="predicted"/>
<dbReference type="InterPro" id="IPR036259">
    <property type="entry name" value="MFS_trans_sf"/>
</dbReference>
<dbReference type="InterPro" id="IPR020846">
    <property type="entry name" value="MFS_dom"/>
</dbReference>
<dbReference type="KEGG" id="sry:M621_16845"/>
<comment type="subcellular location">
    <subcellularLocation>
        <location evidence="1">Membrane</location>
        <topology evidence="1">Multi-pass membrane protein</topology>
    </subcellularLocation>
</comment>
<organism evidence="7 8">
    <name type="scientific">Serratia plymuthica S13</name>
    <dbReference type="NCBI Taxonomy" id="1348660"/>
    <lineage>
        <taxon>Bacteria</taxon>
        <taxon>Pseudomonadati</taxon>
        <taxon>Pseudomonadota</taxon>
        <taxon>Gammaproteobacteria</taxon>
        <taxon>Enterobacterales</taxon>
        <taxon>Yersiniaceae</taxon>
        <taxon>Serratia</taxon>
    </lineage>
</organism>